<dbReference type="PROSITE" id="PS50977">
    <property type="entry name" value="HTH_TETR_2"/>
    <property type="match status" value="1"/>
</dbReference>
<dbReference type="SUPFAM" id="SSF46689">
    <property type="entry name" value="Homeodomain-like"/>
    <property type="match status" value="1"/>
</dbReference>
<evidence type="ECO:0000313" key="4">
    <source>
        <dbReference type="EMBL" id="MEE2059132.1"/>
    </source>
</evidence>
<proteinExistence type="predicted"/>
<dbReference type="Gene3D" id="1.10.357.10">
    <property type="entry name" value="Tetracycline Repressor, domain 2"/>
    <property type="match status" value="1"/>
</dbReference>
<dbReference type="InterPro" id="IPR009057">
    <property type="entry name" value="Homeodomain-like_sf"/>
</dbReference>
<keyword evidence="5" id="KW-1185">Reference proteome</keyword>
<dbReference type="EMBL" id="JAUTXY010000007">
    <property type="protein sequence ID" value="MEE2059132.1"/>
    <property type="molecule type" value="Genomic_DNA"/>
</dbReference>
<sequence length="208" mass="23414">MTAQPLGTVPTSANTRALSRQGTLQELSQATVEYLIEHGTADVTVKDLTRHTGISERTFFRYFPRKEDAIRPFLMAGTERVAAEFLARPSDEPIKDSFVAVWSKSWPSTHPEEARRMYRVLGSDRGFQAVWLQAMIDSEDYWCEVLASRLGLDPRSKRMVFAAAAVLTAVRVAWRSFGHDEDVSLATTIAINIHMLSDDLFVPIRNNP</sequence>
<feature type="DNA-binding region" description="H-T-H motif" evidence="2">
    <location>
        <begin position="44"/>
        <end position="63"/>
    </location>
</feature>
<evidence type="ECO:0000256" key="2">
    <source>
        <dbReference type="PROSITE-ProRule" id="PRU00335"/>
    </source>
</evidence>
<evidence type="ECO:0000256" key="1">
    <source>
        <dbReference type="ARBA" id="ARBA00023125"/>
    </source>
</evidence>
<dbReference type="InterPro" id="IPR001647">
    <property type="entry name" value="HTH_TetR"/>
</dbReference>
<organism evidence="4 5">
    <name type="scientific">Rhodococcus artemisiae</name>
    <dbReference type="NCBI Taxonomy" id="714159"/>
    <lineage>
        <taxon>Bacteria</taxon>
        <taxon>Bacillati</taxon>
        <taxon>Actinomycetota</taxon>
        <taxon>Actinomycetes</taxon>
        <taxon>Mycobacteriales</taxon>
        <taxon>Nocardiaceae</taxon>
        <taxon>Rhodococcus</taxon>
    </lineage>
</organism>
<dbReference type="RefSeq" id="WP_330134379.1">
    <property type="nucleotide sequence ID" value="NZ_JAUTXY010000007.1"/>
</dbReference>
<dbReference type="Proteomes" id="UP001336020">
    <property type="component" value="Unassembled WGS sequence"/>
</dbReference>
<accession>A0ABU7LC56</accession>
<evidence type="ECO:0000259" key="3">
    <source>
        <dbReference type="PROSITE" id="PS50977"/>
    </source>
</evidence>
<keyword evidence="1 2" id="KW-0238">DNA-binding</keyword>
<evidence type="ECO:0000313" key="5">
    <source>
        <dbReference type="Proteomes" id="UP001336020"/>
    </source>
</evidence>
<gene>
    <name evidence="4" type="ORF">Q7514_16550</name>
</gene>
<protein>
    <submittedName>
        <fullName evidence="4">TetR family transcriptional regulator</fullName>
    </submittedName>
</protein>
<dbReference type="Pfam" id="PF00440">
    <property type="entry name" value="TetR_N"/>
    <property type="match status" value="1"/>
</dbReference>
<name>A0ABU7LC56_9NOCA</name>
<reference evidence="4 5" key="1">
    <citation type="submission" date="2023-07" db="EMBL/GenBank/DDBJ databases">
        <authorList>
            <person name="Girao M."/>
            <person name="Carvalho M.F."/>
        </authorList>
    </citation>
    <scope>NUCLEOTIDE SEQUENCE [LARGE SCALE GENOMIC DNA]</scope>
    <source>
        <strain evidence="4 5">YIM65754</strain>
    </source>
</reference>
<feature type="domain" description="HTH tetR-type" evidence="3">
    <location>
        <begin position="21"/>
        <end position="81"/>
    </location>
</feature>
<comment type="caution">
    <text evidence="4">The sequence shown here is derived from an EMBL/GenBank/DDBJ whole genome shotgun (WGS) entry which is preliminary data.</text>
</comment>